<feature type="transmembrane region" description="Helical" evidence="8">
    <location>
        <begin position="44"/>
        <end position="65"/>
    </location>
</feature>
<dbReference type="InterPro" id="IPR018480">
    <property type="entry name" value="PNAcMuramoyl-5peptid_Trfase_CS"/>
</dbReference>
<evidence type="ECO:0000256" key="1">
    <source>
        <dbReference type="ARBA" id="ARBA00004651"/>
    </source>
</evidence>
<evidence type="ECO:0000256" key="3">
    <source>
        <dbReference type="ARBA" id="ARBA00022679"/>
    </source>
</evidence>
<dbReference type="Pfam" id="PF00953">
    <property type="entry name" value="Glycos_transf_4"/>
    <property type="match status" value="1"/>
</dbReference>
<dbReference type="AlphaFoldDB" id="A0A432Z1H0"/>
<dbReference type="GO" id="GO:0009103">
    <property type="term" value="P:lipopolysaccharide biosynthetic process"/>
    <property type="evidence" value="ECO:0007669"/>
    <property type="project" value="TreeGrafter"/>
</dbReference>
<feature type="transmembrane region" description="Helical" evidence="8">
    <location>
        <begin position="297"/>
        <end position="316"/>
    </location>
</feature>
<evidence type="ECO:0000313" key="9">
    <source>
        <dbReference type="EMBL" id="RUO71736.1"/>
    </source>
</evidence>
<dbReference type="PANTHER" id="PTHR22926:SF3">
    <property type="entry name" value="UNDECAPRENYL-PHOSPHATE ALPHA-N-ACETYLGLUCOSAMINYL 1-PHOSPHATE TRANSFERASE"/>
    <property type="match status" value="1"/>
</dbReference>
<evidence type="ECO:0000256" key="7">
    <source>
        <dbReference type="PIRSR" id="PIRSR600715-1"/>
    </source>
</evidence>
<name>A0A432Z1H0_9GAMM</name>
<evidence type="ECO:0000256" key="6">
    <source>
        <dbReference type="ARBA" id="ARBA00023136"/>
    </source>
</evidence>
<evidence type="ECO:0000256" key="5">
    <source>
        <dbReference type="ARBA" id="ARBA00022989"/>
    </source>
</evidence>
<feature type="transmembrane region" description="Helical" evidence="8">
    <location>
        <begin position="184"/>
        <end position="200"/>
    </location>
</feature>
<dbReference type="OrthoDB" id="9783652at2"/>
<keyword evidence="5 8" id="KW-1133">Transmembrane helix</keyword>
<evidence type="ECO:0000313" key="10">
    <source>
        <dbReference type="Proteomes" id="UP000288058"/>
    </source>
</evidence>
<dbReference type="GO" id="GO:0046872">
    <property type="term" value="F:metal ion binding"/>
    <property type="evidence" value="ECO:0007669"/>
    <property type="project" value="UniProtKB-KW"/>
</dbReference>
<dbReference type="GO" id="GO:0071555">
    <property type="term" value="P:cell wall organization"/>
    <property type="evidence" value="ECO:0007669"/>
    <property type="project" value="TreeGrafter"/>
</dbReference>
<comment type="cofactor">
    <cofactor evidence="7">
        <name>Mg(2+)</name>
        <dbReference type="ChEBI" id="CHEBI:18420"/>
    </cofactor>
</comment>
<organism evidence="9 10">
    <name type="scientific">Idiomarina ramblicola</name>
    <dbReference type="NCBI Taxonomy" id="263724"/>
    <lineage>
        <taxon>Bacteria</taxon>
        <taxon>Pseudomonadati</taxon>
        <taxon>Pseudomonadota</taxon>
        <taxon>Gammaproteobacteria</taxon>
        <taxon>Alteromonadales</taxon>
        <taxon>Idiomarinaceae</taxon>
        <taxon>Idiomarina</taxon>
    </lineage>
</organism>
<keyword evidence="7" id="KW-0479">Metal-binding</keyword>
<feature type="transmembrane region" description="Helical" evidence="8">
    <location>
        <begin position="243"/>
        <end position="265"/>
    </location>
</feature>
<proteinExistence type="predicted"/>
<sequence>MTGLSWVAVLLSFCMSLVALVVFRKMAPSWGLLDHPSERKLHRVNTPLIGGIAVACGIAASLIWWMPFSPLISSFLVGAAVVAFVGVLDDIYDISVRIRVVGQILAGCVVIISGDTYLMSLGNLVGLGDIHLGILALPFTLFAAVGVMNAFNMIDGIDGLLGVSSLIALTGFTVLSMLSGNHMLVWLGTVCIASLLPYFFSNLQADGHSFKVFMGDAGSLLMGFTVTWLFIVGSQSHLTSTVVIDPVTTLYLVAVPLMDILTVMARRVKQKRSPWLADRQHIHHLFEKAGYSQKQTLIRLTLIMTAIAGLGVILQYTNAAEWVRFVVIVVVLFGYIGLTKYLKGQMSRIERTEN</sequence>
<keyword evidence="2" id="KW-1003">Cell membrane</keyword>
<dbReference type="PANTHER" id="PTHR22926">
    <property type="entry name" value="PHOSPHO-N-ACETYLMURAMOYL-PENTAPEPTIDE-TRANSFERASE"/>
    <property type="match status" value="1"/>
</dbReference>
<keyword evidence="10" id="KW-1185">Reference proteome</keyword>
<dbReference type="CDD" id="cd06853">
    <property type="entry name" value="GT_WecA_like"/>
    <property type="match status" value="1"/>
</dbReference>
<dbReference type="InterPro" id="IPR000715">
    <property type="entry name" value="Glycosyl_transferase_4"/>
</dbReference>
<feature type="transmembrane region" description="Helical" evidence="8">
    <location>
        <begin position="130"/>
        <end position="148"/>
    </location>
</feature>
<keyword evidence="7" id="KW-0460">Magnesium</keyword>
<keyword evidence="3 9" id="KW-0808">Transferase</keyword>
<dbReference type="GO" id="GO:0005886">
    <property type="term" value="C:plasma membrane"/>
    <property type="evidence" value="ECO:0007669"/>
    <property type="project" value="UniProtKB-SubCell"/>
</dbReference>
<comment type="subcellular location">
    <subcellularLocation>
        <location evidence="1">Cell membrane</location>
        <topology evidence="1">Multi-pass membrane protein</topology>
    </subcellularLocation>
</comment>
<comment type="caution">
    <text evidence="9">The sequence shown here is derived from an EMBL/GenBank/DDBJ whole genome shotgun (WGS) entry which is preliminary data.</text>
</comment>
<evidence type="ECO:0000256" key="2">
    <source>
        <dbReference type="ARBA" id="ARBA00022475"/>
    </source>
</evidence>
<dbReference type="GO" id="GO:0016780">
    <property type="term" value="F:phosphotransferase activity, for other substituted phosphate groups"/>
    <property type="evidence" value="ECO:0007669"/>
    <property type="project" value="InterPro"/>
</dbReference>
<gene>
    <name evidence="9" type="ORF">CWI78_04265</name>
</gene>
<keyword evidence="6 8" id="KW-0472">Membrane</keyword>
<feature type="transmembrane region" description="Helical" evidence="8">
    <location>
        <begin position="160"/>
        <end position="178"/>
    </location>
</feature>
<accession>A0A432Z1H0</accession>
<feature type="binding site" evidence="7">
    <location>
        <position position="216"/>
    </location>
    <ligand>
        <name>Mg(2+)</name>
        <dbReference type="ChEBI" id="CHEBI:18420"/>
    </ligand>
</feature>
<dbReference type="RefSeq" id="WP_126780592.1">
    <property type="nucleotide sequence ID" value="NZ_PIQC01000003.1"/>
</dbReference>
<protein>
    <submittedName>
        <fullName evidence="9">Undecaprenyl-phosphate alpha-N-acetylglucosaminyl 1-phosphate transferase</fullName>
    </submittedName>
</protein>
<keyword evidence="4 8" id="KW-0812">Transmembrane</keyword>
<feature type="transmembrane region" description="Helical" evidence="8">
    <location>
        <begin position="212"/>
        <end position="231"/>
    </location>
</feature>
<reference evidence="10" key="1">
    <citation type="journal article" date="2018" name="Front. Microbiol.">
        <title>Genome-Based Analysis Reveals the Taxonomy and Diversity of the Family Idiomarinaceae.</title>
        <authorList>
            <person name="Liu Y."/>
            <person name="Lai Q."/>
            <person name="Shao Z."/>
        </authorList>
    </citation>
    <scope>NUCLEOTIDE SEQUENCE [LARGE SCALE GENOMIC DNA]</scope>
    <source>
        <strain evidence="10">R22</strain>
    </source>
</reference>
<evidence type="ECO:0000256" key="8">
    <source>
        <dbReference type="SAM" id="Phobius"/>
    </source>
</evidence>
<feature type="transmembrane region" description="Helical" evidence="8">
    <location>
        <begin position="6"/>
        <end position="23"/>
    </location>
</feature>
<dbReference type="PROSITE" id="PS01348">
    <property type="entry name" value="MRAY_2"/>
    <property type="match status" value="1"/>
</dbReference>
<feature type="transmembrane region" description="Helical" evidence="8">
    <location>
        <begin position="71"/>
        <end position="88"/>
    </location>
</feature>
<feature type="transmembrane region" description="Helical" evidence="8">
    <location>
        <begin position="322"/>
        <end position="342"/>
    </location>
</feature>
<feature type="transmembrane region" description="Helical" evidence="8">
    <location>
        <begin position="100"/>
        <end position="118"/>
    </location>
</feature>
<dbReference type="GO" id="GO:0044038">
    <property type="term" value="P:cell wall macromolecule biosynthetic process"/>
    <property type="evidence" value="ECO:0007669"/>
    <property type="project" value="TreeGrafter"/>
</dbReference>
<evidence type="ECO:0000256" key="4">
    <source>
        <dbReference type="ARBA" id="ARBA00022692"/>
    </source>
</evidence>
<feature type="binding site" evidence="7">
    <location>
        <position position="152"/>
    </location>
    <ligand>
        <name>Mg(2+)</name>
        <dbReference type="ChEBI" id="CHEBI:18420"/>
    </ligand>
</feature>
<dbReference type="Proteomes" id="UP000288058">
    <property type="component" value="Unassembled WGS sequence"/>
</dbReference>
<dbReference type="EMBL" id="PIQC01000003">
    <property type="protein sequence ID" value="RUO71736.1"/>
    <property type="molecule type" value="Genomic_DNA"/>
</dbReference>